<feature type="domain" description="PB1" evidence="7">
    <location>
        <begin position="673"/>
        <end position="754"/>
    </location>
</feature>
<dbReference type="OrthoDB" id="6270329at2759"/>
<evidence type="ECO:0000313" key="8">
    <source>
        <dbReference type="EMBL" id="PWA54465.1"/>
    </source>
</evidence>
<dbReference type="Pfam" id="PF00564">
    <property type="entry name" value="PB1"/>
    <property type="match status" value="1"/>
</dbReference>
<evidence type="ECO:0000313" key="9">
    <source>
        <dbReference type="Proteomes" id="UP000245207"/>
    </source>
</evidence>
<sequence length="771" mass="86213">MDDQLASVTPKATTMFDSIKESGLIANDDRSYSLSFSNLDSSSSYPNSYPNLSQRYFDDEIDVKPFGASHVDYLLTNTFFDNQIHEKKLTQAIQYLKKFTRNVEVLIQPWLPVRKEGGECVLTTEDQPFILNSNNNGLLGYRDISMSQHFATEDNSEAFFGLPSLVFLKKFPMCTSGGKEDANNDQQLNLCGFLDLPVFEVGSGTCLGVIEIVTISQNVNYRHELNNIRKALEAFDLRVSEFLIHPKPEDYNGSYELVLAEIREVLRSVCDTHGLPLAQTWSLCAQQGRGGCQQQSSACISVISCASYVFDPNVLGFFELCSELHLLQGEGIVGKALGTNQPCFATDITRFSTTEYPLSDYAKLFRLSGAVAIRLRSTYTGSTDFILEFFLPHGCRNNDEQKQMLSSISYVIQNFSKSLHVIDGDELVEEYSFSVKETGESSSWISYMMEAQQKSESFAAPMASHKEEPQELGVLNQCDHQWSTLSGRGKKIQPDLKPKVKKQSLGIRKSDEKKRTRAPKNISLPVLQQHFSGSLKDAAKSIGVCPTTLKKICRGHGITRWPSRKIKKVGHSLGKLQLIIDSVQGTKGAIQLASFYTNFPELSSTLKPTNDSANLFTSQKTTYDSSSCGSRSSGSSTLCCSKVNTLYAQKPSGLLNTPAQDEGKSPAPKKEDVFRVKVVYGEKKIRIRMSRNWDFGELQREIMVRFNIDDMKSIILKYLDDDSEWIMLTCDADLEECMDINTPSKKCTIQLFLNQSIHMESRISYTGNGSS</sequence>
<comment type="caution">
    <text evidence="8">The sequence shown here is derived from an EMBL/GenBank/DDBJ whole genome shotgun (WGS) entry which is preliminary data.</text>
</comment>
<dbReference type="EMBL" id="PKPP01007064">
    <property type="protein sequence ID" value="PWA54465.1"/>
    <property type="molecule type" value="Genomic_DNA"/>
</dbReference>
<dbReference type="PROSITE" id="PS51745">
    <property type="entry name" value="PB1"/>
    <property type="match status" value="1"/>
</dbReference>
<evidence type="ECO:0000256" key="2">
    <source>
        <dbReference type="ARBA" id="ARBA00023125"/>
    </source>
</evidence>
<keyword evidence="9" id="KW-1185">Reference proteome</keyword>
<feature type="domain" description="RWP-RK" evidence="6">
    <location>
        <begin position="508"/>
        <end position="589"/>
    </location>
</feature>
<dbReference type="Gene3D" id="3.10.20.90">
    <property type="entry name" value="Phosphatidylinositol 3-kinase Catalytic Subunit, Chain A, domain 1"/>
    <property type="match status" value="1"/>
</dbReference>
<reference evidence="8 9" key="1">
    <citation type="journal article" date="2018" name="Mol. Plant">
        <title>The genome of Artemisia annua provides insight into the evolution of Asteraceae family and artemisinin biosynthesis.</title>
        <authorList>
            <person name="Shen Q."/>
            <person name="Zhang L."/>
            <person name="Liao Z."/>
            <person name="Wang S."/>
            <person name="Yan T."/>
            <person name="Shi P."/>
            <person name="Liu M."/>
            <person name="Fu X."/>
            <person name="Pan Q."/>
            <person name="Wang Y."/>
            <person name="Lv Z."/>
            <person name="Lu X."/>
            <person name="Zhang F."/>
            <person name="Jiang W."/>
            <person name="Ma Y."/>
            <person name="Chen M."/>
            <person name="Hao X."/>
            <person name="Li L."/>
            <person name="Tang Y."/>
            <person name="Lv G."/>
            <person name="Zhou Y."/>
            <person name="Sun X."/>
            <person name="Brodelius P.E."/>
            <person name="Rose J.K.C."/>
            <person name="Tang K."/>
        </authorList>
    </citation>
    <scope>NUCLEOTIDE SEQUENCE [LARGE SCALE GENOMIC DNA]</scope>
    <source>
        <strain evidence="9">cv. Huhao1</strain>
        <tissue evidence="8">Leaf</tissue>
    </source>
</reference>
<evidence type="ECO:0000256" key="1">
    <source>
        <dbReference type="ARBA" id="ARBA00023015"/>
    </source>
</evidence>
<keyword evidence="1" id="KW-0805">Transcription regulation</keyword>
<dbReference type="SUPFAM" id="SSF54277">
    <property type="entry name" value="CAD &amp; PB1 domains"/>
    <property type="match status" value="1"/>
</dbReference>
<accession>A0A2U1LZM6</accession>
<evidence type="ECO:0000259" key="7">
    <source>
        <dbReference type="PROSITE" id="PS51745"/>
    </source>
</evidence>
<dbReference type="Proteomes" id="UP000245207">
    <property type="component" value="Unassembled WGS sequence"/>
</dbReference>
<dbReference type="SMART" id="SM00666">
    <property type="entry name" value="PB1"/>
    <property type="match status" value="1"/>
</dbReference>
<dbReference type="InterPro" id="IPR003035">
    <property type="entry name" value="RWP-RK_dom"/>
</dbReference>
<feature type="region of interest" description="Disordered" evidence="5">
    <location>
        <begin position="487"/>
        <end position="517"/>
    </location>
</feature>
<dbReference type="GO" id="GO:0003677">
    <property type="term" value="F:DNA binding"/>
    <property type="evidence" value="ECO:0007669"/>
    <property type="project" value="UniProtKB-KW"/>
</dbReference>
<dbReference type="InterPro" id="IPR055081">
    <property type="entry name" value="NLP1-9_GAF"/>
</dbReference>
<protein>
    <submittedName>
        <fullName evidence="8">Phox/Bem1p</fullName>
    </submittedName>
</protein>
<dbReference type="CDD" id="cd06407">
    <property type="entry name" value="PB1_NLP"/>
    <property type="match status" value="1"/>
</dbReference>
<keyword evidence="3" id="KW-0804">Transcription</keyword>
<dbReference type="GO" id="GO:0003700">
    <property type="term" value="F:DNA-binding transcription factor activity"/>
    <property type="evidence" value="ECO:0007669"/>
    <property type="project" value="InterPro"/>
</dbReference>
<keyword evidence="2" id="KW-0238">DNA-binding</keyword>
<organism evidence="8 9">
    <name type="scientific">Artemisia annua</name>
    <name type="common">Sweet wormwood</name>
    <dbReference type="NCBI Taxonomy" id="35608"/>
    <lineage>
        <taxon>Eukaryota</taxon>
        <taxon>Viridiplantae</taxon>
        <taxon>Streptophyta</taxon>
        <taxon>Embryophyta</taxon>
        <taxon>Tracheophyta</taxon>
        <taxon>Spermatophyta</taxon>
        <taxon>Magnoliopsida</taxon>
        <taxon>eudicotyledons</taxon>
        <taxon>Gunneridae</taxon>
        <taxon>Pentapetalae</taxon>
        <taxon>asterids</taxon>
        <taxon>campanulids</taxon>
        <taxon>Asterales</taxon>
        <taxon>Asteraceae</taxon>
        <taxon>Asteroideae</taxon>
        <taxon>Anthemideae</taxon>
        <taxon>Artemisiinae</taxon>
        <taxon>Artemisia</taxon>
    </lineage>
</organism>
<dbReference type="InterPro" id="IPR034891">
    <property type="entry name" value="PB1_NLP"/>
</dbReference>
<keyword evidence="4" id="KW-0539">Nucleus</keyword>
<proteinExistence type="predicted"/>
<evidence type="ECO:0000256" key="5">
    <source>
        <dbReference type="SAM" id="MobiDB-lite"/>
    </source>
</evidence>
<evidence type="ECO:0000259" key="6">
    <source>
        <dbReference type="PROSITE" id="PS51519"/>
    </source>
</evidence>
<dbReference type="Pfam" id="PF22922">
    <property type="entry name" value="GAF_NLP"/>
    <property type="match status" value="1"/>
</dbReference>
<dbReference type="STRING" id="35608.A0A2U1LZM6"/>
<gene>
    <name evidence="8" type="ORF">CTI12_AA435680</name>
</gene>
<evidence type="ECO:0000256" key="3">
    <source>
        <dbReference type="ARBA" id="ARBA00023163"/>
    </source>
</evidence>
<dbReference type="PANTHER" id="PTHR32002">
    <property type="entry name" value="PROTEIN NLP8"/>
    <property type="match status" value="1"/>
</dbReference>
<dbReference type="AlphaFoldDB" id="A0A2U1LZM6"/>
<dbReference type="Pfam" id="PF02042">
    <property type="entry name" value="RWP-RK"/>
    <property type="match status" value="1"/>
</dbReference>
<dbReference type="InterPro" id="IPR000270">
    <property type="entry name" value="PB1_dom"/>
</dbReference>
<name>A0A2U1LZM6_ARTAN</name>
<dbReference type="PANTHER" id="PTHR32002:SF46">
    <property type="entry name" value="PROTEIN NLP2"/>
    <property type="match status" value="1"/>
</dbReference>
<dbReference type="InterPro" id="IPR053793">
    <property type="entry name" value="PB1-like"/>
</dbReference>
<dbReference type="PROSITE" id="PS51519">
    <property type="entry name" value="RWP_RK"/>
    <property type="match status" value="1"/>
</dbReference>
<dbReference type="InterPro" id="IPR045012">
    <property type="entry name" value="NLP"/>
</dbReference>
<evidence type="ECO:0000256" key="4">
    <source>
        <dbReference type="ARBA" id="ARBA00023242"/>
    </source>
</evidence>